<keyword evidence="3" id="KW-1185">Reference proteome</keyword>
<sequence length="92" mass="10539">MAMMIGGPRSAVKQGRDDDNRQPRKLEGMVTKNKEGSSYRCKKLISKLDDAQGSRRHSRGRASKPRLKQRRNEIIGQTGRNIHPRRAEARTR</sequence>
<dbReference type="AlphaFoldDB" id="A0AAN7Z762"/>
<feature type="region of interest" description="Disordered" evidence="1">
    <location>
        <begin position="1"/>
        <end position="92"/>
    </location>
</feature>
<comment type="caution">
    <text evidence="2">The sequence shown here is derived from an EMBL/GenBank/DDBJ whole genome shotgun (WGS) entry which is preliminary data.</text>
</comment>
<evidence type="ECO:0000313" key="3">
    <source>
        <dbReference type="Proteomes" id="UP001305414"/>
    </source>
</evidence>
<name>A0AAN7Z762_9PEZI</name>
<evidence type="ECO:0000256" key="1">
    <source>
        <dbReference type="SAM" id="MobiDB-lite"/>
    </source>
</evidence>
<evidence type="ECO:0000313" key="2">
    <source>
        <dbReference type="EMBL" id="KAK5629123.1"/>
    </source>
</evidence>
<gene>
    <name evidence="2" type="ORF">RRF57_004838</name>
</gene>
<dbReference type="Proteomes" id="UP001305414">
    <property type="component" value="Unassembled WGS sequence"/>
</dbReference>
<proteinExistence type="predicted"/>
<organism evidence="2 3">
    <name type="scientific">Xylaria bambusicola</name>
    <dbReference type="NCBI Taxonomy" id="326684"/>
    <lineage>
        <taxon>Eukaryota</taxon>
        <taxon>Fungi</taxon>
        <taxon>Dikarya</taxon>
        <taxon>Ascomycota</taxon>
        <taxon>Pezizomycotina</taxon>
        <taxon>Sordariomycetes</taxon>
        <taxon>Xylariomycetidae</taxon>
        <taxon>Xylariales</taxon>
        <taxon>Xylariaceae</taxon>
        <taxon>Xylaria</taxon>
    </lineage>
</organism>
<protein>
    <submittedName>
        <fullName evidence="2">Uncharacterized protein</fullName>
    </submittedName>
</protein>
<feature type="compositionally biased region" description="Basic residues" evidence="1">
    <location>
        <begin position="54"/>
        <end position="69"/>
    </location>
</feature>
<accession>A0AAN7Z762</accession>
<dbReference type="EMBL" id="JAWHQM010000010">
    <property type="protein sequence ID" value="KAK5629123.1"/>
    <property type="molecule type" value="Genomic_DNA"/>
</dbReference>
<feature type="compositionally biased region" description="Basic and acidic residues" evidence="1">
    <location>
        <begin position="14"/>
        <end position="37"/>
    </location>
</feature>
<reference evidence="2 3" key="1">
    <citation type="submission" date="2023-10" db="EMBL/GenBank/DDBJ databases">
        <title>Draft genome sequence of Xylaria bambusicola isolate GMP-LS, the root and basal stem rot pathogen of sugarcane in Indonesia.</title>
        <authorList>
            <person name="Selvaraj P."/>
            <person name="Muralishankar V."/>
            <person name="Muruganantham S."/>
            <person name="Sp S."/>
            <person name="Haryani S."/>
            <person name="Lau K.J.X."/>
            <person name="Naqvi N.I."/>
        </authorList>
    </citation>
    <scope>NUCLEOTIDE SEQUENCE [LARGE SCALE GENOMIC DNA]</scope>
    <source>
        <strain evidence="2">GMP-LS</strain>
    </source>
</reference>